<dbReference type="EMBL" id="CM042890">
    <property type="protein sequence ID" value="KAI4311053.1"/>
    <property type="molecule type" value="Genomic_DNA"/>
</dbReference>
<proteinExistence type="predicted"/>
<protein>
    <submittedName>
        <fullName evidence="1">Uncharacterized protein</fullName>
    </submittedName>
</protein>
<comment type="caution">
    <text evidence="1">The sequence shown here is derived from an EMBL/GenBank/DDBJ whole genome shotgun (WGS) entry which is preliminary data.</text>
</comment>
<sequence>MTTDAVRPNPPHCADCGSPRPDSWILHNVRHKSSYRLLCTHCLLSSFRGHFCHHCFDVFLPLDSPSAPRASQRALCLHCPSISHVACLNPGPNSNPNSAASSDQFRCPVCADPEFRFFRAVAGDGGGKRVVKRDALRAVVAAARIASETLRKGATTSRIEAEKRVKEAAVARKRAREALERVAYLSMRDKEKKGAMRDDGVSNGKEGKEKEAKVAKLEGSERSNDVGRVESSSGIREELQSSMSASDILTDPISRYSATLTWRSIRERLLLWFGKAVVGSQP</sequence>
<reference evidence="2" key="1">
    <citation type="journal article" date="2023" name="Front. Plant Sci.">
        <title>Chromosomal-level genome assembly of Melastoma candidum provides insights into trichome evolution.</title>
        <authorList>
            <person name="Zhong Y."/>
            <person name="Wu W."/>
            <person name="Sun C."/>
            <person name="Zou P."/>
            <person name="Liu Y."/>
            <person name="Dai S."/>
            <person name="Zhou R."/>
        </authorList>
    </citation>
    <scope>NUCLEOTIDE SEQUENCE [LARGE SCALE GENOMIC DNA]</scope>
</reference>
<keyword evidence="2" id="KW-1185">Reference proteome</keyword>
<dbReference type="Proteomes" id="UP001057402">
    <property type="component" value="Chromosome 11"/>
</dbReference>
<evidence type="ECO:0000313" key="1">
    <source>
        <dbReference type="EMBL" id="KAI4311053.1"/>
    </source>
</evidence>
<organism evidence="1 2">
    <name type="scientific">Melastoma candidum</name>
    <dbReference type="NCBI Taxonomy" id="119954"/>
    <lineage>
        <taxon>Eukaryota</taxon>
        <taxon>Viridiplantae</taxon>
        <taxon>Streptophyta</taxon>
        <taxon>Embryophyta</taxon>
        <taxon>Tracheophyta</taxon>
        <taxon>Spermatophyta</taxon>
        <taxon>Magnoliopsida</taxon>
        <taxon>eudicotyledons</taxon>
        <taxon>Gunneridae</taxon>
        <taxon>Pentapetalae</taxon>
        <taxon>rosids</taxon>
        <taxon>malvids</taxon>
        <taxon>Myrtales</taxon>
        <taxon>Melastomataceae</taxon>
        <taxon>Melastomatoideae</taxon>
        <taxon>Melastomateae</taxon>
        <taxon>Melastoma</taxon>
    </lineage>
</organism>
<evidence type="ECO:0000313" key="2">
    <source>
        <dbReference type="Proteomes" id="UP001057402"/>
    </source>
</evidence>
<name>A0ACB9LIJ0_9MYRT</name>
<accession>A0ACB9LIJ0</accession>
<gene>
    <name evidence="1" type="ORF">MLD38_035989</name>
</gene>